<dbReference type="Gene3D" id="6.10.250.1120">
    <property type="match status" value="1"/>
</dbReference>
<dbReference type="PANTHER" id="PTHR43222:SF2">
    <property type="entry name" value="NUDIX HYDROLASE 23, CHLOROPLASTIC"/>
    <property type="match status" value="1"/>
</dbReference>
<gene>
    <name evidence="2" type="ORF">GCM10009114_00230</name>
</gene>
<proteinExistence type="predicted"/>
<dbReference type="PROSITE" id="PS51462">
    <property type="entry name" value="NUDIX"/>
    <property type="match status" value="1"/>
</dbReference>
<dbReference type="InterPro" id="IPR015797">
    <property type="entry name" value="NUDIX_hydrolase-like_dom_sf"/>
</dbReference>
<protein>
    <submittedName>
        <fullName evidence="2">NUDIX hydrolase</fullName>
    </submittedName>
</protein>
<dbReference type="InterPro" id="IPR000086">
    <property type="entry name" value="NUDIX_hydrolase_dom"/>
</dbReference>
<dbReference type="InterPro" id="IPR059176">
    <property type="entry name" value="UDP-X_N"/>
</dbReference>
<comment type="caution">
    <text evidence="2">The sequence shown here is derived from an EMBL/GenBank/DDBJ whole genome shotgun (WGS) entry which is preliminary data.</text>
</comment>
<dbReference type="RefSeq" id="WP_343855521.1">
    <property type="nucleotide sequence ID" value="NZ_BAAAFD010000001.1"/>
</dbReference>
<accession>A0ABP3WL06</accession>
<evidence type="ECO:0000259" key="1">
    <source>
        <dbReference type="PROSITE" id="PS51462"/>
    </source>
</evidence>
<dbReference type="Gene3D" id="3.90.79.10">
    <property type="entry name" value="Nucleoside Triphosphate Pyrophosphohydrolase"/>
    <property type="match status" value="1"/>
</dbReference>
<feature type="domain" description="Nudix hydrolase" evidence="1">
    <location>
        <begin position="67"/>
        <end position="198"/>
    </location>
</feature>
<dbReference type="EMBL" id="BAAAFD010000001">
    <property type="protein sequence ID" value="GAA0851852.1"/>
    <property type="molecule type" value="Genomic_DNA"/>
</dbReference>
<sequence length="207" mass="23273">MQNSWLSQLKRLHALAGSGLAFSPEAFDKERYEEIAAISRQMLADLAKVPINQIDQLIIPEQQHYVTPQIAVRGAVFQNDQILLVQEKSDNKWALPGGYADVGYSAVENVKKEIQEEAHVEVTNCQLIALRYKAAGDYDPDVREFYHAIFLCQAPDNCVPKGGLETCDAAFFERNALPPLSTSKTIERDIEDAFRFHQGLETHVLID</sequence>
<evidence type="ECO:0000313" key="3">
    <source>
        <dbReference type="Proteomes" id="UP001500359"/>
    </source>
</evidence>
<organism evidence="2 3">
    <name type="scientific">Aliiglaciecola litoralis</name>
    <dbReference type="NCBI Taxonomy" id="582857"/>
    <lineage>
        <taxon>Bacteria</taxon>
        <taxon>Pseudomonadati</taxon>
        <taxon>Pseudomonadota</taxon>
        <taxon>Gammaproteobacteria</taxon>
        <taxon>Alteromonadales</taxon>
        <taxon>Alteromonadaceae</taxon>
        <taxon>Aliiglaciecola</taxon>
    </lineage>
</organism>
<dbReference type="SUPFAM" id="SSF55811">
    <property type="entry name" value="Nudix"/>
    <property type="match status" value="1"/>
</dbReference>
<dbReference type="GO" id="GO:0016787">
    <property type="term" value="F:hydrolase activity"/>
    <property type="evidence" value="ECO:0007669"/>
    <property type="project" value="UniProtKB-KW"/>
</dbReference>
<dbReference type="Pfam" id="PF12535">
    <property type="entry name" value="Nudix_N"/>
    <property type="match status" value="1"/>
</dbReference>
<reference evidence="3" key="1">
    <citation type="journal article" date="2019" name="Int. J. Syst. Evol. Microbiol.">
        <title>The Global Catalogue of Microorganisms (GCM) 10K type strain sequencing project: providing services to taxonomists for standard genome sequencing and annotation.</title>
        <authorList>
            <consortium name="The Broad Institute Genomics Platform"/>
            <consortium name="The Broad Institute Genome Sequencing Center for Infectious Disease"/>
            <person name="Wu L."/>
            <person name="Ma J."/>
        </authorList>
    </citation>
    <scope>NUCLEOTIDE SEQUENCE [LARGE SCALE GENOMIC DNA]</scope>
    <source>
        <strain evidence="3">JCM 15896</strain>
    </source>
</reference>
<name>A0ABP3WL06_9ALTE</name>
<dbReference type="Pfam" id="PF00293">
    <property type="entry name" value="NUDIX"/>
    <property type="match status" value="1"/>
</dbReference>
<evidence type="ECO:0000313" key="2">
    <source>
        <dbReference type="EMBL" id="GAA0851852.1"/>
    </source>
</evidence>
<dbReference type="PANTHER" id="PTHR43222">
    <property type="entry name" value="NUDIX HYDROLASE 23"/>
    <property type="match status" value="1"/>
</dbReference>
<dbReference type="Proteomes" id="UP001500359">
    <property type="component" value="Unassembled WGS sequence"/>
</dbReference>
<keyword evidence="2" id="KW-0378">Hydrolase</keyword>
<keyword evidence="3" id="KW-1185">Reference proteome</keyword>